<evidence type="ECO:0000256" key="4">
    <source>
        <dbReference type="ARBA" id="ARBA00023242"/>
    </source>
</evidence>
<reference evidence="7 8" key="1">
    <citation type="submission" date="2019-09" db="EMBL/GenBank/DDBJ databases">
        <title>Bird 10,000 Genomes (B10K) Project - Family phase.</title>
        <authorList>
            <person name="Zhang G."/>
        </authorList>
    </citation>
    <scope>NUCLEOTIDE SEQUENCE [LARGE SCALE GENOMIC DNA]</scope>
    <source>
        <strain evidence="7">B10K-DU-012-55</strain>
        <tissue evidence="7">Muscle</tissue>
    </source>
</reference>
<protein>
    <submittedName>
        <fullName evidence="7">HSFY1 protein</fullName>
    </submittedName>
</protein>
<comment type="caution">
    <text evidence="7">The sequence shown here is derived from an EMBL/GenBank/DDBJ whole genome shotgun (WGS) entry which is preliminary data.</text>
</comment>
<dbReference type="EMBL" id="VYZM01007041">
    <property type="protein sequence ID" value="NWU50090.1"/>
    <property type="molecule type" value="Genomic_DNA"/>
</dbReference>
<dbReference type="AlphaFoldDB" id="A0A7K5X9F8"/>
<dbReference type="Pfam" id="PF00447">
    <property type="entry name" value="HSF_DNA-bind"/>
    <property type="match status" value="1"/>
</dbReference>
<comment type="similarity">
    <text evidence="2">Belongs to the HSF family.</text>
</comment>
<dbReference type="GO" id="GO:0003700">
    <property type="term" value="F:DNA-binding transcription factor activity"/>
    <property type="evidence" value="ECO:0007669"/>
    <property type="project" value="InterPro"/>
</dbReference>
<feature type="non-terminal residue" evidence="7">
    <location>
        <position position="173"/>
    </location>
</feature>
<evidence type="ECO:0000313" key="8">
    <source>
        <dbReference type="Proteomes" id="UP000586671"/>
    </source>
</evidence>
<evidence type="ECO:0000259" key="6">
    <source>
        <dbReference type="Pfam" id="PF00447"/>
    </source>
</evidence>
<organism evidence="7 8">
    <name type="scientific">Dromas ardeola</name>
    <dbReference type="NCBI Taxonomy" id="458190"/>
    <lineage>
        <taxon>Eukaryota</taxon>
        <taxon>Metazoa</taxon>
        <taxon>Chordata</taxon>
        <taxon>Craniata</taxon>
        <taxon>Vertebrata</taxon>
        <taxon>Euteleostomi</taxon>
        <taxon>Archelosauria</taxon>
        <taxon>Archosauria</taxon>
        <taxon>Dinosauria</taxon>
        <taxon>Saurischia</taxon>
        <taxon>Theropoda</taxon>
        <taxon>Coelurosauria</taxon>
        <taxon>Aves</taxon>
        <taxon>Neognathae</taxon>
        <taxon>Neoaves</taxon>
        <taxon>Charadriiformes</taxon>
        <taxon>Dromadidae</taxon>
        <taxon>Dromas</taxon>
    </lineage>
</organism>
<evidence type="ECO:0000256" key="5">
    <source>
        <dbReference type="SAM" id="MobiDB-lite"/>
    </source>
</evidence>
<dbReference type="Gene3D" id="1.10.10.10">
    <property type="entry name" value="Winged helix-like DNA-binding domain superfamily/Winged helix DNA-binding domain"/>
    <property type="match status" value="1"/>
</dbReference>
<keyword evidence="4" id="KW-0539">Nucleus</keyword>
<feature type="non-terminal residue" evidence="7">
    <location>
        <position position="1"/>
    </location>
</feature>
<evidence type="ECO:0000256" key="2">
    <source>
        <dbReference type="ARBA" id="ARBA00006403"/>
    </source>
</evidence>
<dbReference type="GO" id="GO:0043565">
    <property type="term" value="F:sequence-specific DNA binding"/>
    <property type="evidence" value="ECO:0007669"/>
    <property type="project" value="InterPro"/>
</dbReference>
<name>A0A7K5X9F8_9CHAR</name>
<evidence type="ECO:0000256" key="1">
    <source>
        <dbReference type="ARBA" id="ARBA00004123"/>
    </source>
</evidence>
<feature type="region of interest" description="Disordered" evidence="5">
    <location>
        <begin position="1"/>
        <end position="40"/>
    </location>
</feature>
<dbReference type="InterPro" id="IPR036388">
    <property type="entry name" value="WH-like_DNA-bd_sf"/>
</dbReference>
<evidence type="ECO:0000256" key="3">
    <source>
        <dbReference type="ARBA" id="ARBA00023125"/>
    </source>
</evidence>
<accession>A0A7K5X9F8</accession>
<sequence>MEPLSPEASWASSPEQPDCWAASTSHHHPGGDTGAAWDATTGPLEEENTLQGVPEESWVPIMTFCFPETSENASQSPDPSFLYNLWKIIGSRDFQSIWWGDDGNCVVIAEKLFRREVLRRSGPLKVFETTSMRGFVLQLKLHGFCKMEGDSFISISIEELQAVAAAGAALGKV</sequence>
<comment type="subcellular location">
    <subcellularLocation>
        <location evidence="1">Nucleus</location>
    </subcellularLocation>
</comment>
<dbReference type="Proteomes" id="UP000586671">
    <property type="component" value="Unassembled WGS sequence"/>
</dbReference>
<proteinExistence type="inferred from homology"/>
<keyword evidence="3" id="KW-0238">DNA-binding</keyword>
<dbReference type="InterPro" id="IPR000232">
    <property type="entry name" value="HSF_DNA-bd"/>
</dbReference>
<dbReference type="InterPro" id="IPR036390">
    <property type="entry name" value="WH_DNA-bd_sf"/>
</dbReference>
<keyword evidence="8" id="KW-1185">Reference proteome</keyword>
<evidence type="ECO:0000313" key="7">
    <source>
        <dbReference type="EMBL" id="NWU50090.1"/>
    </source>
</evidence>
<gene>
    <name evidence="7" type="primary">Hsfy1_0</name>
    <name evidence="7" type="ORF">DROARD_R15456</name>
</gene>
<dbReference type="GO" id="GO:0005634">
    <property type="term" value="C:nucleus"/>
    <property type="evidence" value="ECO:0007669"/>
    <property type="project" value="UniProtKB-SubCell"/>
</dbReference>
<dbReference type="SUPFAM" id="SSF46785">
    <property type="entry name" value="Winged helix' DNA-binding domain"/>
    <property type="match status" value="1"/>
</dbReference>
<feature type="domain" description="HSF-type DNA-binding" evidence="6">
    <location>
        <begin position="81"/>
        <end position="150"/>
    </location>
</feature>